<dbReference type="Proteomes" id="UP001556367">
    <property type="component" value="Unassembled WGS sequence"/>
</dbReference>
<proteinExistence type="predicted"/>
<gene>
    <name evidence="3" type="ORF">HGRIS_003571</name>
</gene>
<name>A0ABR3JHF1_9AGAR</name>
<accession>A0ABR3JHF1</accession>
<feature type="region of interest" description="Disordered" evidence="2">
    <location>
        <begin position="356"/>
        <end position="389"/>
    </location>
</feature>
<keyword evidence="4" id="KW-1185">Reference proteome</keyword>
<feature type="region of interest" description="Disordered" evidence="2">
    <location>
        <begin position="252"/>
        <end position="304"/>
    </location>
</feature>
<feature type="compositionally biased region" description="Polar residues" evidence="2">
    <location>
        <begin position="291"/>
        <end position="304"/>
    </location>
</feature>
<evidence type="ECO:0000313" key="4">
    <source>
        <dbReference type="Proteomes" id="UP001556367"/>
    </source>
</evidence>
<protein>
    <recommendedName>
        <fullName evidence="5">Myb-like domain-containing protein</fullName>
    </recommendedName>
</protein>
<feature type="region of interest" description="Disordered" evidence="2">
    <location>
        <begin position="1"/>
        <end position="114"/>
    </location>
</feature>
<feature type="compositionally biased region" description="Polar residues" evidence="2">
    <location>
        <begin position="19"/>
        <end position="38"/>
    </location>
</feature>
<feature type="coiled-coil region" evidence="1">
    <location>
        <begin position="427"/>
        <end position="463"/>
    </location>
</feature>
<dbReference type="EMBL" id="JASNQZ010000007">
    <property type="protein sequence ID" value="KAL0954611.1"/>
    <property type="molecule type" value="Genomic_DNA"/>
</dbReference>
<feature type="compositionally biased region" description="Low complexity" evidence="2">
    <location>
        <begin position="252"/>
        <end position="261"/>
    </location>
</feature>
<sequence>MDGEQTMQYAHMPERRDSNISNLDSAVSTPFQSHQSLGQALGAHSHLSHAPHPGAGSSHGAPLTFAVAGQTSPGLKRKPINELAANSQLPKRRRDGDEVDAYDPDGGGQGAKHWTDEEKSRLFNYLMGPGQDDHWNSLRATKNSCLRECAIDIFGGKKTYQALKGCYERNFNLFKQIYAFESYHQASGQAHSGSLSNLGEADRLREIDRRLQTVRKAGVEVGNINPRTIDQWHRHGWYDLFYRRWHGDPATTRPVAAPARPSGGPSGQPVHTIDEPDNDDDHGLDFADPASLSNHSTTMNGLTNDRNAHSVAFINPQSLRDTSLRDTAPMPHSPVTPLIAHTTTMSPPHVGTSAVVSVAPPPSTSATSTSSTLNTAPPIPNIPAPSATSSDQMVNVTLTQGMISTYLQFLQVQTQTCKMKLEYMRRREEREERDGSARREIERLRQEREMAEFEHNKQTAKTKQKADRAIEVLGNPNVDPTLRQAASDYLKKLFVND</sequence>
<reference evidence="4" key="1">
    <citation type="submission" date="2024-06" db="EMBL/GenBank/DDBJ databases">
        <title>Multi-omics analyses provide insights into the biosynthesis of the anticancer antibiotic pleurotin in Hohenbuehelia grisea.</title>
        <authorList>
            <person name="Weaver J.A."/>
            <person name="Alberti F."/>
        </authorList>
    </citation>
    <scope>NUCLEOTIDE SEQUENCE [LARGE SCALE GENOMIC DNA]</scope>
    <source>
        <strain evidence="4">T-177</strain>
    </source>
</reference>
<evidence type="ECO:0008006" key="5">
    <source>
        <dbReference type="Google" id="ProtNLM"/>
    </source>
</evidence>
<evidence type="ECO:0000256" key="1">
    <source>
        <dbReference type="SAM" id="Coils"/>
    </source>
</evidence>
<comment type="caution">
    <text evidence="3">The sequence shown here is derived from an EMBL/GenBank/DDBJ whole genome shotgun (WGS) entry which is preliminary data.</text>
</comment>
<feature type="compositionally biased region" description="Low complexity" evidence="2">
    <location>
        <begin position="356"/>
        <end position="376"/>
    </location>
</feature>
<evidence type="ECO:0000313" key="3">
    <source>
        <dbReference type="EMBL" id="KAL0954611.1"/>
    </source>
</evidence>
<organism evidence="3 4">
    <name type="scientific">Hohenbuehelia grisea</name>
    <dbReference type="NCBI Taxonomy" id="104357"/>
    <lineage>
        <taxon>Eukaryota</taxon>
        <taxon>Fungi</taxon>
        <taxon>Dikarya</taxon>
        <taxon>Basidiomycota</taxon>
        <taxon>Agaricomycotina</taxon>
        <taxon>Agaricomycetes</taxon>
        <taxon>Agaricomycetidae</taxon>
        <taxon>Agaricales</taxon>
        <taxon>Pleurotineae</taxon>
        <taxon>Pleurotaceae</taxon>
        <taxon>Hohenbuehelia</taxon>
    </lineage>
</organism>
<keyword evidence="1" id="KW-0175">Coiled coil</keyword>
<evidence type="ECO:0000256" key="2">
    <source>
        <dbReference type="SAM" id="MobiDB-lite"/>
    </source>
</evidence>